<evidence type="ECO:0000313" key="10">
    <source>
        <dbReference type="Proteomes" id="UP000575898"/>
    </source>
</evidence>
<gene>
    <name evidence="9" type="ORF">HNQ59_000799</name>
</gene>
<feature type="transmembrane region" description="Helical" evidence="8">
    <location>
        <begin position="193"/>
        <end position="210"/>
    </location>
</feature>
<feature type="transmembrane region" description="Helical" evidence="8">
    <location>
        <begin position="169"/>
        <end position="187"/>
    </location>
</feature>
<keyword evidence="3" id="KW-0328">Glycosyltransferase</keyword>
<dbReference type="RefSeq" id="WP_184035502.1">
    <property type="nucleotide sequence ID" value="NZ_JACHHY010000004.1"/>
</dbReference>
<feature type="transmembrane region" description="Helical" evidence="8">
    <location>
        <begin position="75"/>
        <end position="93"/>
    </location>
</feature>
<feature type="transmembrane region" description="Helical" evidence="8">
    <location>
        <begin position="270"/>
        <end position="290"/>
    </location>
</feature>
<dbReference type="PANTHER" id="PTHR33908">
    <property type="entry name" value="MANNOSYLTRANSFERASE YKCB-RELATED"/>
    <property type="match status" value="1"/>
</dbReference>
<evidence type="ECO:0000313" key="9">
    <source>
        <dbReference type="EMBL" id="MBB5017530.1"/>
    </source>
</evidence>
<feature type="transmembrane region" description="Helical" evidence="8">
    <location>
        <begin position="429"/>
        <end position="448"/>
    </location>
</feature>
<evidence type="ECO:0000256" key="8">
    <source>
        <dbReference type="SAM" id="Phobius"/>
    </source>
</evidence>
<proteinExistence type="predicted"/>
<feature type="transmembrane region" description="Helical" evidence="8">
    <location>
        <begin position="353"/>
        <end position="371"/>
    </location>
</feature>
<evidence type="ECO:0000256" key="4">
    <source>
        <dbReference type="ARBA" id="ARBA00022679"/>
    </source>
</evidence>
<keyword evidence="6 8" id="KW-1133">Transmembrane helix</keyword>
<keyword evidence="7 8" id="KW-0472">Membrane</keyword>
<accession>A0A840MGK0</accession>
<evidence type="ECO:0000256" key="6">
    <source>
        <dbReference type="ARBA" id="ARBA00022989"/>
    </source>
</evidence>
<evidence type="ECO:0000256" key="1">
    <source>
        <dbReference type="ARBA" id="ARBA00004651"/>
    </source>
</evidence>
<comment type="caution">
    <text evidence="9">The sequence shown here is derived from an EMBL/GenBank/DDBJ whole genome shotgun (WGS) entry which is preliminary data.</text>
</comment>
<feature type="transmembrane region" description="Helical" evidence="8">
    <location>
        <begin position="328"/>
        <end position="346"/>
    </location>
</feature>
<name>A0A840MGK0_9PROT</name>
<dbReference type="GO" id="GO:0005886">
    <property type="term" value="C:plasma membrane"/>
    <property type="evidence" value="ECO:0007669"/>
    <property type="project" value="UniProtKB-SubCell"/>
</dbReference>
<evidence type="ECO:0000256" key="2">
    <source>
        <dbReference type="ARBA" id="ARBA00022475"/>
    </source>
</evidence>
<evidence type="ECO:0000256" key="3">
    <source>
        <dbReference type="ARBA" id="ARBA00022676"/>
    </source>
</evidence>
<dbReference type="PANTHER" id="PTHR33908:SF11">
    <property type="entry name" value="MEMBRANE PROTEIN"/>
    <property type="match status" value="1"/>
</dbReference>
<feature type="transmembrane region" description="Helical" evidence="8">
    <location>
        <begin position="217"/>
        <end position="237"/>
    </location>
</feature>
<reference evidence="9 10" key="1">
    <citation type="submission" date="2020-08" db="EMBL/GenBank/DDBJ databases">
        <title>Genomic Encyclopedia of Type Strains, Phase IV (KMG-IV): sequencing the most valuable type-strain genomes for metagenomic binning, comparative biology and taxonomic classification.</title>
        <authorList>
            <person name="Goeker M."/>
        </authorList>
    </citation>
    <scope>NUCLEOTIDE SEQUENCE [LARGE SCALE GENOMIC DNA]</scope>
    <source>
        <strain evidence="9 10">DSM 27165</strain>
    </source>
</reference>
<dbReference type="EMBL" id="JACHHY010000004">
    <property type="protein sequence ID" value="MBB5017530.1"/>
    <property type="molecule type" value="Genomic_DNA"/>
</dbReference>
<dbReference type="GO" id="GO:0009103">
    <property type="term" value="P:lipopolysaccharide biosynthetic process"/>
    <property type="evidence" value="ECO:0007669"/>
    <property type="project" value="UniProtKB-ARBA"/>
</dbReference>
<sequence length="551" mass="60924">MLTYTPQAEVLSPKTHERPWALFLLCLIWLLPGVIGHAPWKPDEPHTIGIIHAMQQGHWLIPQLAGQQTWLDGPLYFQLTAVLAGWLGGWLALHDVARALSAVFVALVLTFCGGIGRELIGRRFGRVVVILMIGCLGLIVLGHTAISSTATMAGYAAAFYGMSLFKRRWIGAALALGLGAALAANTGSLHDAVVIWVIAGLLPVCFGHWRDRAYARVLIWAVVLAAPAMLIWPMMLYQHSPALLGAWWKGSVLGRLYGNGAALHWGELDFYLRTLPWFSWPALPIAAWALWDGRLTGYDRPVLQFSVLALLVIALGLVLSPIAQDDYLLPLLIPICVLAASVVDRLKRGAAAALNWFGVMTFGMLGLYIWLGWTAYMTGIPPQLARRADKVIPGFIHAFSIWDLLIGLALTATWIWAVSRRRQMGRQALSSWASGVALCWSLLMLLWLPGIDWVKGYQQTVASMKQSLPAQYQCISTDRMSADMAALFNYHGGLAVRWGANESCDLMLVMGTRDEVPPKGHWRKLWEGARPGDGRERLRLYQQFEPASIRL</sequence>
<feature type="transmembrane region" description="Helical" evidence="8">
    <location>
        <begin position="302"/>
        <end position="322"/>
    </location>
</feature>
<evidence type="ECO:0000256" key="5">
    <source>
        <dbReference type="ARBA" id="ARBA00022692"/>
    </source>
</evidence>
<dbReference type="Proteomes" id="UP000575898">
    <property type="component" value="Unassembled WGS sequence"/>
</dbReference>
<feature type="transmembrane region" description="Helical" evidence="8">
    <location>
        <begin position="100"/>
        <end position="116"/>
    </location>
</feature>
<dbReference type="AlphaFoldDB" id="A0A840MGK0"/>
<dbReference type="GO" id="GO:0016763">
    <property type="term" value="F:pentosyltransferase activity"/>
    <property type="evidence" value="ECO:0007669"/>
    <property type="project" value="TreeGrafter"/>
</dbReference>
<feature type="transmembrane region" description="Helical" evidence="8">
    <location>
        <begin position="128"/>
        <end position="157"/>
    </location>
</feature>
<evidence type="ECO:0000256" key="7">
    <source>
        <dbReference type="ARBA" id="ARBA00023136"/>
    </source>
</evidence>
<keyword evidence="4 9" id="KW-0808">Transferase</keyword>
<comment type="subcellular location">
    <subcellularLocation>
        <location evidence="1">Cell membrane</location>
        <topology evidence="1">Multi-pass membrane protein</topology>
    </subcellularLocation>
</comment>
<feature type="transmembrane region" description="Helical" evidence="8">
    <location>
        <begin position="391"/>
        <end position="417"/>
    </location>
</feature>
<keyword evidence="5 8" id="KW-0812">Transmembrane</keyword>
<feature type="transmembrane region" description="Helical" evidence="8">
    <location>
        <begin position="20"/>
        <end position="40"/>
    </location>
</feature>
<organism evidence="9 10">
    <name type="scientific">Chitinivorax tropicus</name>
    <dbReference type="NCBI Taxonomy" id="714531"/>
    <lineage>
        <taxon>Bacteria</taxon>
        <taxon>Pseudomonadati</taxon>
        <taxon>Pseudomonadota</taxon>
        <taxon>Betaproteobacteria</taxon>
        <taxon>Chitinivorax</taxon>
    </lineage>
</organism>
<dbReference type="InterPro" id="IPR050297">
    <property type="entry name" value="LipidA_mod_glycosyltrf_83"/>
</dbReference>
<keyword evidence="10" id="KW-1185">Reference proteome</keyword>
<keyword evidence="2" id="KW-1003">Cell membrane</keyword>
<protein>
    <submittedName>
        <fullName evidence="9">4-amino-4-deoxy-L-arabinose transferase-like glycosyltransferase</fullName>
    </submittedName>
</protein>